<keyword evidence="2" id="KW-0472">Membrane</keyword>
<evidence type="ECO:0000313" key="3">
    <source>
        <dbReference type="EMBL" id="CUS03035.2"/>
    </source>
</evidence>
<accession>A0A160T344</accession>
<keyword evidence="2" id="KW-1133">Transmembrane helix</keyword>
<name>A0A160T344_9CHLR</name>
<feature type="transmembrane region" description="Helical" evidence="2">
    <location>
        <begin position="255"/>
        <end position="276"/>
    </location>
</feature>
<organism evidence="3 4">
    <name type="scientific">Candidatus Promineifilum breve</name>
    <dbReference type="NCBI Taxonomy" id="1806508"/>
    <lineage>
        <taxon>Bacteria</taxon>
        <taxon>Bacillati</taxon>
        <taxon>Chloroflexota</taxon>
        <taxon>Ardenticatenia</taxon>
        <taxon>Candidatus Promineifilales</taxon>
        <taxon>Candidatus Promineifilaceae</taxon>
        <taxon>Candidatus Promineifilum</taxon>
    </lineage>
</organism>
<sequence length="335" mass="34955">MIIKRIIGLIMLLAGLALLVLALAGAYFAGDVIGSLANGVATSLTLAAQSLDSAQETLVVARATVDDVYGGLDTAVNATANSARILGDSRPLLDNVTAVTTQEVPEAVEGIQAALPNMIEVATVIDNTLTTLSAVGIDRDIPLPFGGSIPLNFDLGIDYNPETSFDDSLRGFEGSLAGLPESLRGLETDLQATNDNLALLATDLQATSDNLSSINTRVGEILPLFDQYAALVDELSNTVTQVEAQVGDRLDMARMGIIALLIAVGLTQLAPIYLGWELLTGRRDRPAPVMVAAAAPVPAPIIYPSPQLPAPTAALIAETEPSGEPPWADEDHAEL</sequence>
<evidence type="ECO:0000313" key="4">
    <source>
        <dbReference type="Proteomes" id="UP000215027"/>
    </source>
</evidence>
<evidence type="ECO:0000256" key="1">
    <source>
        <dbReference type="SAM" id="MobiDB-lite"/>
    </source>
</evidence>
<protein>
    <submittedName>
        <fullName evidence="3">Uncharacterized protein</fullName>
    </submittedName>
</protein>
<dbReference type="AlphaFoldDB" id="A0A160T344"/>
<keyword evidence="4" id="KW-1185">Reference proteome</keyword>
<dbReference type="KEGG" id="pbf:CFX0092_A1157"/>
<dbReference type="EMBL" id="LN890655">
    <property type="protein sequence ID" value="CUS03035.2"/>
    <property type="molecule type" value="Genomic_DNA"/>
</dbReference>
<gene>
    <name evidence="3" type="ORF">CFX0092_A1157</name>
</gene>
<reference evidence="3" key="1">
    <citation type="submission" date="2016-01" db="EMBL/GenBank/DDBJ databases">
        <authorList>
            <person name="Mcilroy J.S."/>
            <person name="Karst M S."/>
            <person name="Albertsen M."/>
        </authorList>
    </citation>
    <scope>NUCLEOTIDE SEQUENCE</scope>
    <source>
        <strain evidence="3">Cfx-K</strain>
    </source>
</reference>
<evidence type="ECO:0000256" key="2">
    <source>
        <dbReference type="SAM" id="Phobius"/>
    </source>
</evidence>
<keyword evidence="2" id="KW-0812">Transmembrane</keyword>
<dbReference type="RefSeq" id="WP_095042579.1">
    <property type="nucleotide sequence ID" value="NZ_LN890655.1"/>
</dbReference>
<feature type="region of interest" description="Disordered" evidence="1">
    <location>
        <begin position="313"/>
        <end position="335"/>
    </location>
</feature>
<proteinExistence type="predicted"/>
<dbReference type="Proteomes" id="UP000215027">
    <property type="component" value="Chromosome I"/>
</dbReference>